<feature type="transmembrane region" description="Helical" evidence="1">
    <location>
        <begin position="6"/>
        <end position="23"/>
    </location>
</feature>
<dbReference type="AlphaFoldDB" id="A0A3R6ZJ51"/>
<gene>
    <name evidence="2" type="ORF">DYB32_009050</name>
</gene>
<keyword evidence="1" id="KW-0812">Transmembrane</keyword>
<keyword evidence="1" id="KW-0472">Membrane</keyword>
<feature type="transmembrane region" description="Helical" evidence="1">
    <location>
        <begin position="35"/>
        <end position="55"/>
    </location>
</feature>
<keyword evidence="3" id="KW-1185">Reference proteome</keyword>
<keyword evidence="1" id="KW-1133">Transmembrane helix</keyword>
<organism evidence="2 3">
    <name type="scientific">Aphanomyces invadans</name>
    <dbReference type="NCBI Taxonomy" id="157072"/>
    <lineage>
        <taxon>Eukaryota</taxon>
        <taxon>Sar</taxon>
        <taxon>Stramenopiles</taxon>
        <taxon>Oomycota</taxon>
        <taxon>Saprolegniomycetes</taxon>
        <taxon>Saprolegniales</taxon>
        <taxon>Verrucalvaceae</taxon>
        <taxon>Aphanomyces</taxon>
    </lineage>
</organism>
<protein>
    <submittedName>
        <fullName evidence="2">Uncharacterized protein</fullName>
    </submittedName>
</protein>
<dbReference type="EMBL" id="QUSY01001732">
    <property type="protein sequence ID" value="RHY23846.1"/>
    <property type="molecule type" value="Genomic_DNA"/>
</dbReference>
<comment type="caution">
    <text evidence="2">The sequence shown here is derived from an EMBL/GenBank/DDBJ whole genome shotgun (WGS) entry which is preliminary data.</text>
</comment>
<evidence type="ECO:0000313" key="3">
    <source>
        <dbReference type="Proteomes" id="UP000285060"/>
    </source>
</evidence>
<proteinExistence type="predicted"/>
<accession>A0A3R6ZJ51</accession>
<reference evidence="2 3" key="1">
    <citation type="submission" date="2018-08" db="EMBL/GenBank/DDBJ databases">
        <title>Aphanomyces genome sequencing and annotation.</title>
        <authorList>
            <person name="Minardi D."/>
            <person name="Oidtmann B."/>
            <person name="Van Der Giezen M."/>
            <person name="Studholme D.J."/>
        </authorList>
    </citation>
    <scope>NUCLEOTIDE SEQUENCE [LARGE SCALE GENOMIC DNA]</scope>
    <source>
        <strain evidence="2 3">NJM0002</strain>
    </source>
</reference>
<dbReference type="VEuPathDB" id="FungiDB:H310_09163"/>
<evidence type="ECO:0000313" key="2">
    <source>
        <dbReference type="EMBL" id="RHY23846.1"/>
    </source>
</evidence>
<evidence type="ECO:0000256" key="1">
    <source>
        <dbReference type="SAM" id="Phobius"/>
    </source>
</evidence>
<dbReference type="Proteomes" id="UP000285060">
    <property type="component" value="Unassembled WGS sequence"/>
</dbReference>
<feature type="transmembrane region" description="Helical" evidence="1">
    <location>
        <begin position="93"/>
        <end position="114"/>
    </location>
</feature>
<sequence length="267" mass="30202">MNFRWVWLNCFLVKVIKVLANVLSTARYTGRNFVVGYFNFSTIAYVYLAGIPLMYRNNFMDYGNSDVATLTTATQLLDGITVDFFNSVLMRGYPGLIFLMFVSLMAVLTLDVAINRKWRHQVANNSLGRQHLYNSTSIIADVGYSFLTWPDFKGQAISMSVRSLCMMQWFLTCHTLRFGLPEDPSNVRGMTSKAGSALSQVVTTTQRRSVGTWREGRQQSSASVANEFFMVTQDSDGYIHLFNARKTEIQALSMEVNVQADAKYVLT</sequence>
<name>A0A3R6ZJ51_9STRA</name>